<dbReference type="Pfam" id="PF15697">
    <property type="entry name" value="DUF4666"/>
    <property type="match status" value="1"/>
</dbReference>
<organism evidence="1 2">
    <name type="scientific">Prunus persica</name>
    <name type="common">Peach</name>
    <name type="synonym">Amygdalus persica</name>
    <dbReference type="NCBI Taxonomy" id="3760"/>
    <lineage>
        <taxon>Eukaryota</taxon>
        <taxon>Viridiplantae</taxon>
        <taxon>Streptophyta</taxon>
        <taxon>Embryophyta</taxon>
        <taxon>Tracheophyta</taxon>
        <taxon>Spermatophyta</taxon>
        <taxon>Magnoliopsida</taxon>
        <taxon>eudicotyledons</taxon>
        <taxon>Gunneridae</taxon>
        <taxon>Pentapetalae</taxon>
        <taxon>rosids</taxon>
        <taxon>fabids</taxon>
        <taxon>Rosales</taxon>
        <taxon>Rosaceae</taxon>
        <taxon>Amygdaloideae</taxon>
        <taxon>Amygdaleae</taxon>
        <taxon>Prunus</taxon>
    </lineage>
</organism>
<dbReference type="InterPro" id="IPR031421">
    <property type="entry name" value="DUF4666"/>
</dbReference>
<dbReference type="Gramene" id="ONI22628">
    <property type="protein sequence ID" value="ONI22628"/>
    <property type="gene ID" value="PRUPE_2G140700"/>
</dbReference>
<proteinExistence type="predicted"/>
<dbReference type="AlphaFoldDB" id="A0A251QFQ7"/>
<evidence type="ECO:0000313" key="2">
    <source>
        <dbReference type="Proteomes" id="UP000006882"/>
    </source>
</evidence>
<sequence>MGSLQRSSMSFRRQGSSGRIWEDRVPVFDQKPTSFSGPICPTFSGPIRPPFSGVKSLEHHPNFDKKFQEREFVDSNYARGSPSPSKQENKVAQRCFLASFFGRCMGSPTAA</sequence>
<evidence type="ECO:0000313" key="1">
    <source>
        <dbReference type="EMBL" id="ONI22628.1"/>
    </source>
</evidence>
<keyword evidence="2" id="KW-1185">Reference proteome</keyword>
<accession>A0A251QFQ7</accession>
<gene>
    <name evidence="1" type="ORF">PRUPE_2G140700</name>
</gene>
<name>A0A251QFQ7_PRUPE</name>
<reference evidence="1 2" key="1">
    <citation type="journal article" date="2013" name="Nat. Genet.">
        <title>The high-quality draft genome of peach (Prunus persica) identifies unique patterns of genetic diversity, domestication and genome evolution.</title>
        <authorList>
            <consortium name="International Peach Genome Initiative"/>
            <person name="Verde I."/>
            <person name="Abbott A.G."/>
            <person name="Scalabrin S."/>
            <person name="Jung S."/>
            <person name="Shu S."/>
            <person name="Marroni F."/>
            <person name="Zhebentyayeva T."/>
            <person name="Dettori M.T."/>
            <person name="Grimwood J."/>
            <person name="Cattonaro F."/>
            <person name="Zuccolo A."/>
            <person name="Rossini L."/>
            <person name="Jenkins J."/>
            <person name="Vendramin E."/>
            <person name="Meisel L.A."/>
            <person name="Decroocq V."/>
            <person name="Sosinski B."/>
            <person name="Prochnik S."/>
            <person name="Mitros T."/>
            <person name="Policriti A."/>
            <person name="Cipriani G."/>
            <person name="Dondini L."/>
            <person name="Ficklin S."/>
            <person name="Goodstein D.M."/>
            <person name="Xuan P."/>
            <person name="Del Fabbro C."/>
            <person name="Aramini V."/>
            <person name="Copetti D."/>
            <person name="Gonzalez S."/>
            <person name="Horner D.S."/>
            <person name="Falchi R."/>
            <person name="Lucas S."/>
            <person name="Mica E."/>
            <person name="Maldonado J."/>
            <person name="Lazzari B."/>
            <person name="Bielenberg D."/>
            <person name="Pirona R."/>
            <person name="Miculan M."/>
            <person name="Barakat A."/>
            <person name="Testolin R."/>
            <person name="Stella A."/>
            <person name="Tartarini S."/>
            <person name="Tonutti P."/>
            <person name="Arus P."/>
            <person name="Orellana A."/>
            <person name="Wells C."/>
            <person name="Main D."/>
            <person name="Vizzotto G."/>
            <person name="Silva H."/>
            <person name="Salamini F."/>
            <person name="Schmutz J."/>
            <person name="Morgante M."/>
            <person name="Rokhsar D.S."/>
        </authorList>
    </citation>
    <scope>NUCLEOTIDE SEQUENCE [LARGE SCALE GENOMIC DNA]</scope>
    <source>
        <strain evidence="2">cv. Nemared</strain>
    </source>
</reference>
<protein>
    <submittedName>
        <fullName evidence="1">Uncharacterized protein</fullName>
    </submittedName>
</protein>
<dbReference type="EMBL" id="CM007652">
    <property type="protein sequence ID" value="ONI22628.1"/>
    <property type="molecule type" value="Genomic_DNA"/>
</dbReference>
<dbReference type="Proteomes" id="UP000006882">
    <property type="component" value="Chromosome G2"/>
</dbReference>